<dbReference type="AlphaFoldDB" id="T1D5S6"/>
<evidence type="ECO:0000256" key="1">
    <source>
        <dbReference type="SAM" id="SignalP"/>
    </source>
</evidence>
<evidence type="ECO:0000313" key="2">
    <source>
        <dbReference type="EMBL" id="JAA94469.1"/>
    </source>
</evidence>
<protein>
    <submittedName>
        <fullName evidence="2">Putative hyp8.2 culicine family member</fullName>
    </submittedName>
</protein>
<name>T1D5S6_9DIPT</name>
<keyword evidence="1" id="KW-0732">Signal</keyword>
<sequence>MKLELAPLVLLVLTMLLLMDDCTIVGTNAAPQYKPGQSKKEFYEERRIRNEASHKIRDTLRGMIGAYDDDESDIMASKVSF</sequence>
<proteinExistence type="evidence at transcript level"/>
<accession>T1D5S6</accession>
<reference evidence="2" key="1">
    <citation type="journal article" date="2013" name="BMC Genomics">
        <title>A deep insight into the sialotranscriptome of the mosquito, Psorophora albipes.</title>
        <authorList>
            <person name="Chagas A.C."/>
            <person name="Calvo E."/>
            <person name="Rios-Velasquez C.M."/>
            <person name="Pessoa F.A."/>
            <person name="Medeiros J.F."/>
            <person name="Ribeiro J.M."/>
        </authorList>
    </citation>
    <scope>NUCLEOTIDE SEQUENCE</scope>
</reference>
<feature type="signal peptide" evidence="1">
    <location>
        <begin position="1"/>
        <end position="29"/>
    </location>
</feature>
<organism evidence="2">
    <name type="scientific">Psorophora albipes</name>
    <dbReference type="NCBI Taxonomy" id="869069"/>
    <lineage>
        <taxon>Eukaryota</taxon>
        <taxon>Metazoa</taxon>
        <taxon>Ecdysozoa</taxon>
        <taxon>Arthropoda</taxon>
        <taxon>Hexapoda</taxon>
        <taxon>Insecta</taxon>
        <taxon>Pterygota</taxon>
        <taxon>Neoptera</taxon>
        <taxon>Endopterygota</taxon>
        <taxon>Diptera</taxon>
        <taxon>Nematocera</taxon>
        <taxon>Culicoidea</taxon>
        <taxon>Culicidae</taxon>
        <taxon>Culicinae</taxon>
        <taxon>Aedini</taxon>
        <taxon>Psorophora</taxon>
    </lineage>
</organism>
<dbReference type="EMBL" id="GALA01000383">
    <property type="protein sequence ID" value="JAA94469.1"/>
    <property type="molecule type" value="mRNA"/>
</dbReference>
<feature type="chain" id="PRO_5004586651" evidence="1">
    <location>
        <begin position="30"/>
        <end position="81"/>
    </location>
</feature>